<reference evidence="2 3" key="1">
    <citation type="submission" date="2016-07" db="EMBL/GenBank/DDBJ databases">
        <title>Multiple horizontal gene transfer events from other fungi enriched the ability of initially mycotrophic Trichoderma (Ascomycota) to feed on dead plant biomass.</title>
        <authorList>
            <consortium name="DOE Joint Genome Institute"/>
            <person name="Aerts A."/>
            <person name="Atanasova L."/>
            <person name="Chenthamara K."/>
            <person name="Zhang J."/>
            <person name="Grujic M."/>
            <person name="Henrissat B."/>
            <person name="Kuo A."/>
            <person name="Salamov A."/>
            <person name="Lipzen A."/>
            <person name="Labutti K."/>
            <person name="Barry K."/>
            <person name="Miao Y."/>
            <person name="Rahimi M.J."/>
            <person name="Shen Q."/>
            <person name="Grigoriev I.V."/>
            <person name="Kubicek C.P."/>
            <person name="Druzhinina I.S."/>
        </authorList>
    </citation>
    <scope>NUCLEOTIDE SEQUENCE [LARGE SCALE GENOMIC DNA]</scope>
    <source>
        <strain evidence="2 3">ATCC 18648</strain>
    </source>
</reference>
<evidence type="ECO:0000313" key="2">
    <source>
        <dbReference type="EMBL" id="PTB81722.1"/>
    </source>
</evidence>
<gene>
    <name evidence="2" type="ORF">M440DRAFT_1459811</name>
</gene>
<keyword evidence="3" id="KW-1185">Reference proteome</keyword>
<dbReference type="OrthoDB" id="5069273at2759"/>
<sequence length="113" mass="12840">MSSSTNNTLDLQVIQKRLSESMQNIQKKEAEVQGILNMMDSLPSIGQHLMMRSASSSKTKRDKAGISPGEGYREELEEQVAQKRQEIGLLWAKINELQAKEKEMRGKKSKPRH</sequence>
<feature type="region of interest" description="Disordered" evidence="1">
    <location>
        <begin position="52"/>
        <end position="72"/>
    </location>
</feature>
<name>A0A2T4CJN6_TRILO</name>
<dbReference type="AlphaFoldDB" id="A0A2T4CJN6"/>
<protein>
    <submittedName>
        <fullName evidence="2">Uncharacterized protein</fullName>
    </submittedName>
</protein>
<proteinExistence type="predicted"/>
<accession>A0A2T4CJN6</accession>
<organism evidence="2 3">
    <name type="scientific">Trichoderma longibrachiatum ATCC 18648</name>
    <dbReference type="NCBI Taxonomy" id="983965"/>
    <lineage>
        <taxon>Eukaryota</taxon>
        <taxon>Fungi</taxon>
        <taxon>Dikarya</taxon>
        <taxon>Ascomycota</taxon>
        <taxon>Pezizomycotina</taxon>
        <taxon>Sordariomycetes</taxon>
        <taxon>Hypocreomycetidae</taxon>
        <taxon>Hypocreales</taxon>
        <taxon>Hypocreaceae</taxon>
        <taxon>Trichoderma</taxon>
    </lineage>
</organism>
<evidence type="ECO:0000256" key="1">
    <source>
        <dbReference type="SAM" id="MobiDB-lite"/>
    </source>
</evidence>
<dbReference type="EMBL" id="KZ679126">
    <property type="protein sequence ID" value="PTB81722.1"/>
    <property type="molecule type" value="Genomic_DNA"/>
</dbReference>
<dbReference type="Proteomes" id="UP000240760">
    <property type="component" value="Unassembled WGS sequence"/>
</dbReference>
<evidence type="ECO:0000313" key="3">
    <source>
        <dbReference type="Proteomes" id="UP000240760"/>
    </source>
</evidence>